<feature type="transmembrane region" description="Helical" evidence="5">
    <location>
        <begin position="41"/>
        <end position="60"/>
    </location>
</feature>
<dbReference type="SUPFAM" id="SSF144091">
    <property type="entry name" value="Rhomboid-like"/>
    <property type="match status" value="1"/>
</dbReference>
<accession>A0A7D5KVX0</accession>
<feature type="transmembrane region" description="Helical" evidence="5">
    <location>
        <begin position="72"/>
        <end position="89"/>
    </location>
</feature>
<dbReference type="Gene3D" id="1.20.1540.10">
    <property type="entry name" value="Rhomboid-like"/>
    <property type="match status" value="1"/>
</dbReference>
<evidence type="ECO:0000256" key="2">
    <source>
        <dbReference type="ARBA" id="ARBA00022692"/>
    </source>
</evidence>
<feature type="domain" description="Peptidase S54 rhomboid" evidence="6">
    <location>
        <begin position="31"/>
        <end position="171"/>
    </location>
</feature>
<dbReference type="GO" id="GO:0016020">
    <property type="term" value="C:membrane"/>
    <property type="evidence" value="ECO:0007669"/>
    <property type="project" value="UniProtKB-SubCell"/>
</dbReference>
<dbReference type="PANTHER" id="PTHR43066">
    <property type="entry name" value="RHOMBOID-RELATED PROTEIN"/>
    <property type="match status" value="1"/>
</dbReference>
<organism evidence="7 8">
    <name type="scientific">Halorarum halophilum</name>
    <dbReference type="NCBI Taxonomy" id="2743090"/>
    <lineage>
        <taxon>Archaea</taxon>
        <taxon>Methanobacteriati</taxon>
        <taxon>Methanobacteriota</taxon>
        <taxon>Stenosarchaea group</taxon>
        <taxon>Halobacteria</taxon>
        <taxon>Halobacteriales</taxon>
        <taxon>Haloferacaceae</taxon>
        <taxon>Halorarum</taxon>
    </lineage>
</organism>
<feature type="transmembrane region" description="Helical" evidence="5">
    <location>
        <begin position="153"/>
        <end position="172"/>
    </location>
</feature>
<dbReference type="InterPro" id="IPR035952">
    <property type="entry name" value="Rhomboid-like_sf"/>
</dbReference>
<evidence type="ECO:0000256" key="4">
    <source>
        <dbReference type="ARBA" id="ARBA00023136"/>
    </source>
</evidence>
<dbReference type="InterPro" id="IPR022764">
    <property type="entry name" value="Peptidase_S54_rhomboid_dom"/>
</dbReference>
<protein>
    <submittedName>
        <fullName evidence="7">Rhomboid family intramembrane serine protease</fullName>
    </submittedName>
</protein>
<keyword evidence="7" id="KW-0378">Hydrolase</keyword>
<reference evidence="7 8" key="1">
    <citation type="submission" date="2020-07" db="EMBL/GenBank/DDBJ databases">
        <title>Gai3-2, isolated from salt lake.</title>
        <authorList>
            <person name="Cui H."/>
            <person name="Shi X."/>
        </authorList>
    </citation>
    <scope>NUCLEOTIDE SEQUENCE [LARGE SCALE GENOMIC DNA]</scope>
    <source>
        <strain evidence="7 8">Gai3-2</strain>
    </source>
</reference>
<dbReference type="KEGG" id="halg:HUG10_17230"/>
<name>A0A7D5KVX0_9EURY</name>
<keyword evidence="3 5" id="KW-1133">Transmembrane helix</keyword>
<dbReference type="OrthoDB" id="169619at2157"/>
<proteinExistence type="predicted"/>
<keyword evidence="2 5" id="KW-0812">Transmembrane</keyword>
<dbReference type="Proteomes" id="UP000509750">
    <property type="component" value="Chromosome"/>
</dbReference>
<gene>
    <name evidence="7" type="ORF">HUG10_17230</name>
</gene>
<evidence type="ECO:0000256" key="5">
    <source>
        <dbReference type="SAM" id="Phobius"/>
    </source>
</evidence>
<comment type="subcellular location">
    <subcellularLocation>
        <location evidence="1">Membrane</location>
        <topology evidence="1">Multi-pass membrane protein</topology>
    </subcellularLocation>
</comment>
<feature type="transmembrane region" description="Helical" evidence="5">
    <location>
        <begin position="127"/>
        <end position="147"/>
    </location>
</feature>
<keyword evidence="7" id="KW-0645">Protease</keyword>
<sequence>MLVVSVLTWAGTLVGLAGLFVLAPPILSPPWGLLTSVYAHAGPGHLLANAVVVAVAGSLVARRTTRFRFHGFFLVTGVLAGVAQVWVGGLLGRSVAVLGASGAAFALVGYVLVANPASAALLERVSVPPRVAAAVVAVAAAGLTLAFSPAGSALVAHFVGTVLGLVAGRLRLLRV</sequence>
<dbReference type="GO" id="GO:0004252">
    <property type="term" value="F:serine-type endopeptidase activity"/>
    <property type="evidence" value="ECO:0007669"/>
    <property type="project" value="InterPro"/>
</dbReference>
<dbReference type="AlphaFoldDB" id="A0A7D5KVX0"/>
<evidence type="ECO:0000259" key="6">
    <source>
        <dbReference type="Pfam" id="PF01694"/>
    </source>
</evidence>
<feature type="transmembrane region" description="Helical" evidence="5">
    <location>
        <begin position="95"/>
        <end position="115"/>
    </location>
</feature>
<evidence type="ECO:0000313" key="8">
    <source>
        <dbReference type="Proteomes" id="UP000509750"/>
    </source>
</evidence>
<keyword evidence="8" id="KW-1185">Reference proteome</keyword>
<dbReference type="GO" id="GO:0006508">
    <property type="term" value="P:proteolysis"/>
    <property type="evidence" value="ECO:0007669"/>
    <property type="project" value="UniProtKB-KW"/>
</dbReference>
<dbReference type="PANTHER" id="PTHR43066:SF11">
    <property type="entry name" value="PEPTIDASE S54 RHOMBOID DOMAIN-CONTAINING PROTEIN"/>
    <property type="match status" value="1"/>
</dbReference>
<evidence type="ECO:0000256" key="3">
    <source>
        <dbReference type="ARBA" id="ARBA00022989"/>
    </source>
</evidence>
<keyword evidence="4 5" id="KW-0472">Membrane</keyword>
<evidence type="ECO:0000313" key="7">
    <source>
        <dbReference type="EMBL" id="QLG29560.1"/>
    </source>
</evidence>
<dbReference type="Pfam" id="PF01694">
    <property type="entry name" value="Rhomboid"/>
    <property type="match status" value="1"/>
</dbReference>
<dbReference type="EMBL" id="CP058529">
    <property type="protein sequence ID" value="QLG29560.1"/>
    <property type="molecule type" value="Genomic_DNA"/>
</dbReference>
<evidence type="ECO:0000256" key="1">
    <source>
        <dbReference type="ARBA" id="ARBA00004141"/>
    </source>
</evidence>